<dbReference type="Proteomes" id="UP000004994">
    <property type="component" value="Chromosome 1"/>
</dbReference>
<dbReference type="Gramene" id="Solyc01g014975.1.1">
    <property type="protein sequence ID" value="Solyc01g014975.1.1"/>
    <property type="gene ID" value="Solyc01g014975.1"/>
</dbReference>
<dbReference type="AlphaFoldDB" id="A0A3Q7EC56"/>
<dbReference type="CDD" id="cd01647">
    <property type="entry name" value="RT_LTR"/>
    <property type="match status" value="1"/>
</dbReference>
<proteinExistence type="predicted"/>
<dbReference type="FunFam" id="3.30.70.270:FF:000003">
    <property type="entry name" value="Transposon Ty3-G Gag-Pol polyprotein"/>
    <property type="match status" value="1"/>
</dbReference>
<dbReference type="InParanoid" id="A0A3Q7EC56"/>
<feature type="domain" description="Reverse transcriptase" evidence="1">
    <location>
        <begin position="1"/>
        <end position="67"/>
    </location>
</feature>
<dbReference type="Pfam" id="PF17919">
    <property type="entry name" value="RT_RNaseH_2"/>
    <property type="match status" value="1"/>
</dbReference>
<dbReference type="EnsemblPlants" id="Solyc01g014975.1.1">
    <property type="protein sequence ID" value="Solyc01g014975.1.1"/>
    <property type="gene ID" value="Solyc01g014975.1"/>
</dbReference>
<evidence type="ECO:0000313" key="2">
    <source>
        <dbReference type="EnsemblPlants" id="Solyc01g014975.1.1"/>
    </source>
</evidence>
<dbReference type="PANTHER" id="PTHR33064">
    <property type="entry name" value="POL PROTEIN"/>
    <property type="match status" value="1"/>
</dbReference>
<dbReference type="InterPro" id="IPR051320">
    <property type="entry name" value="Viral_Replic_Matur_Polypro"/>
</dbReference>
<name>A0A3Q7EC56_SOLLC</name>
<organism evidence="2">
    <name type="scientific">Solanum lycopersicum</name>
    <name type="common">Tomato</name>
    <name type="synonym">Lycopersicon esculentum</name>
    <dbReference type="NCBI Taxonomy" id="4081"/>
    <lineage>
        <taxon>Eukaryota</taxon>
        <taxon>Viridiplantae</taxon>
        <taxon>Streptophyta</taxon>
        <taxon>Embryophyta</taxon>
        <taxon>Tracheophyta</taxon>
        <taxon>Spermatophyta</taxon>
        <taxon>Magnoliopsida</taxon>
        <taxon>eudicotyledons</taxon>
        <taxon>Gunneridae</taxon>
        <taxon>Pentapetalae</taxon>
        <taxon>asterids</taxon>
        <taxon>lamiids</taxon>
        <taxon>Solanales</taxon>
        <taxon>Solanaceae</taxon>
        <taxon>Solanoideae</taxon>
        <taxon>Solaneae</taxon>
        <taxon>Solanum</taxon>
        <taxon>Solanum subgen. Lycopersicon</taxon>
    </lineage>
</organism>
<dbReference type="InterPro" id="IPR041577">
    <property type="entry name" value="RT_RNaseH_2"/>
</dbReference>
<evidence type="ECO:0000259" key="1">
    <source>
        <dbReference type="PROSITE" id="PS50878"/>
    </source>
</evidence>
<reference evidence="2" key="1">
    <citation type="journal article" date="2012" name="Nature">
        <title>The tomato genome sequence provides insights into fleshy fruit evolution.</title>
        <authorList>
            <consortium name="Tomato Genome Consortium"/>
        </authorList>
    </citation>
    <scope>NUCLEOTIDE SEQUENCE [LARGE SCALE GENOMIC DNA]</scope>
    <source>
        <strain evidence="2">cv. Heinz 1706</strain>
    </source>
</reference>
<dbReference type="InterPro" id="IPR043502">
    <property type="entry name" value="DNA/RNA_pol_sf"/>
</dbReference>
<sequence>MNNVLFDYLDDFVVVYLDDIVIYSRTSQEHVNHLSLVLPQLRKYTLYVKMEKCEFAQQEIKFLGHLVSKNNVRMDHKKVQAIVDWQAPFHVKDLRSFLGLANYYRKFIAGYSKKAAALTDLLKKDTKWVWSEWCDEAFQNLKNAIASEPILKLPDFELPFEVHTDASDKAIGGTMDYGIRYKFDGDLNLIGYSDSDWAGSIDGMKSTSGYAFLFGSSICSWLSKQQSLVAQSTVEAGYVSSSKATFQAIWLRRIFEDIGHAQVQANKGQQKELKQQLQKWSSIEGIHDLKAPWKDEEVLNAVLEILHYRGNVPSH</sequence>
<dbReference type="InterPro" id="IPR000477">
    <property type="entry name" value="RT_dom"/>
</dbReference>
<dbReference type="CDD" id="cd09272">
    <property type="entry name" value="RNase_HI_RT_Ty1"/>
    <property type="match status" value="1"/>
</dbReference>
<evidence type="ECO:0000313" key="3">
    <source>
        <dbReference type="Proteomes" id="UP000004994"/>
    </source>
</evidence>
<keyword evidence="3" id="KW-1185">Reference proteome</keyword>
<accession>A0A3Q7EC56</accession>
<dbReference type="SUPFAM" id="SSF56672">
    <property type="entry name" value="DNA/RNA polymerases"/>
    <property type="match status" value="1"/>
</dbReference>
<dbReference type="Pfam" id="PF00078">
    <property type="entry name" value="RVT_1"/>
    <property type="match status" value="1"/>
</dbReference>
<dbReference type="InterPro" id="IPR043128">
    <property type="entry name" value="Rev_trsase/Diguanyl_cyclase"/>
</dbReference>
<dbReference type="Gene3D" id="3.30.70.270">
    <property type="match status" value="2"/>
</dbReference>
<dbReference type="PANTHER" id="PTHR33064:SF40">
    <property type="entry name" value="REVERSE TRANSCRIPTASE_RETROTRANSPOSON-DERIVED PROTEIN RNASE H-LIKE DOMAIN-CONTAINING PROTEIN"/>
    <property type="match status" value="1"/>
</dbReference>
<reference evidence="2" key="2">
    <citation type="submission" date="2019-01" db="UniProtKB">
        <authorList>
            <consortium name="EnsemblPlants"/>
        </authorList>
    </citation>
    <scope>IDENTIFICATION</scope>
    <source>
        <strain evidence="2">cv. Heinz 1706</strain>
    </source>
</reference>
<protein>
    <recommendedName>
        <fullName evidence="1">Reverse transcriptase domain-containing protein</fullName>
    </recommendedName>
</protein>
<dbReference type="PROSITE" id="PS50878">
    <property type="entry name" value="RT_POL"/>
    <property type="match status" value="1"/>
</dbReference>
<dbReference type="FunFam" id="3.30.70.270:FF:000020">
    <property type="entry name" value="Transposon Tf2-6 polyprotein-like Protein"/>
    <property type="match status" value="1"/>
</dbReference>